<feature type="compositionally biased region" description="Basic and acidic residues" evidence="1">
    <location>
        <begin position="71"/>
        <end position="85"/>
    </location>
</feature>
<organism evidence="2 3">
    <name type="scientific">Daphnia magna</name>
    <dbReference type="NCBI Taxonomy" id="35525"/>
    <lineage>
        <taxon>Eukaryota</taxon>
        <taxon>Metazoa</taxon>
        <taxon>Ecdysozoa</taxon>
        <taxon>Arthropoda</taxon>
        <taxon>Crustacea</taxon>
        <taxon>Branchiopoda</taxon>
        <taxon>Diplostraca</taxon>
        <taxon>Cladocera</taxon>
        <taxon>Anomopoda</taxon>
        <taxon>Daphniidae</taxon>
        <taxon>Daphnia</taxon>
    </lineage>
</organism>
<accession>A0ABQ9YNF3</accession>
<comment type="caution">
    <text evidence="2">The sequence shown here is derived from an EMBL/GenBank/DDBJ whole genome shotgun (WGS) entry which is preliminary data.</text>
</comment>
<gene>
    <name evidence="2" type="ORF">OUZ56_003992</name>
</gene>
<evidence type="ECO:0000313" key="3">
    <source>
        <dbReference type="Proteomes" id="UP001234178"/>
    </source>
</evidence>
<evidence type="ECO:0000256" key="1">
    <source>
        <dbReference type="SAM" id="MobiDB-lite"/>
    </source>
</evidence>
<evidence type="ECO:0000313" key="2">
    <source>
        <dbReference type="EMBL" id="KAK4002145.1"/>
    </source>
</evidence>
<reference evidence="2 3" key="1">
    <citation type="journal article" date="2023" name="Nucleic Acids Res.">
        <title>The hologenome of Daphnia magna reveals possible DNA methylation and microbiome-mediated evolution of the host genome.</title>
        <authorList>
            <person name="Chaturvedi A."/>
            <person name="Li X."/>
            <person name="Dhandapani V."/>
            <person name="Marshall H."/>
            <person name="Kissane S."/>
            <person name="Cuenca-Cambronero M."/>
            <person name="Asole G."/>
            <person name="Calvet F."/>
            <person name="Ruiz-Romero M."/>
            <person name="Marangio P."/>
            <person name="Guigo R."/>
            <person name="Rago D."/>
            <person name="Mirbahai L."/>
            <person name="Eastwood N."/>
            <person name="Colbourne J.K."/>
            <person name="Zhou J."/>
            <person name="Mallon E."/>
            <person name="Orsini L."/>
        </authorList>
    </citation>
    <scope>NUCLEOTIDE SEQUENCE [LARGE SCALE GENOMIC DNA]</scope>
    <source>
        <strain evidence="2">LRV0_1</strain>
    </source>
</reference>
<protein>
    <submittedName>
        <fullName evidence="2">Uncharacterized protein</fullName>
    </submittedName>
</protein>
<feature type="region of interest" description="Disordered" evidence="1">
    <location>
        <begin position="58"/>
        <end position="85"/>
    </location>
</feature>
<name>A0ABQ9YNF3_9CRUS</name>
<sequence length="85" mass="9519">MAAILFTYETFFCGTGANAASDKMIEDCLGAPAASKEIAHFTRGQPSWQAMSFRQLGPPDQLHKQRMGGGIKERRRPEEDGRWLF</sequence>
<keyword evidence="3" id="KW-1185">Reference proteome</keyword>
<dbReference type="Proteomes" id="UP001234178">
    <property type="component" value="Unassembled WGS sequence"/>
</dbReference>
<proteinExistence type="predicted"/>
<dbReference type="EMBL" id="JAOYFB010000001">
    <property type="protein sequence ID" value="KAK4002145.1"/>
    <property type="molecule type" value="Genomic_DNA"/>
</dbReference>